<dbReference type="Ensembl" id="ENSCINT00000034667.1">
    <property type="protein sequence ID" value="ENSCINP00000035522.1"/>
    <property type="gene ID" value="ENSCING00000022500.1"/>
</dbReference>
<keyword evidence="1" id="KW-1015">Disulfide bond</keyword>
<dbReference type="PROSITE" id="PS00514">
    <property type="entry name" value="FIBRINOGEN_C_1"/>
    <property type="match status" value="1"/>
</dbReference>
<dbReference type="InterPro" id="IPR020837">
    <property type="entry name" value="Fibrinogen_CS"/>
</dbReference>
<evidence type="ECO:0000313" key="4">
    <source>
        <dbReference type="Proteomes" id="UP000008144"/>
    </source>
</evidence>
<dbReference type="CDD" id="cd00087">
    <property type="entry name" value="FReD"/>
    <property type="match status" value="1"/>
</dbReference>
<dbReference type="STRING" id="7719.ENSCINP00000035522"/>
<name>H2Y0T8_CIOIN</name>
<dbReference type="PROSITE" id="PS51406">
    <property type="entry name" value="FIBRINOGEN_C_2"/>
    <property type="match status" value="1"/>
</dbReference>
<organism evidence="3 4">
    <name type="scientific">Ciona intestinalis</name>
    <name type="common">Transparent sea squirt</name>
    <name type="synonym">Ascidia intestinalis</name>
    <dbReference type="NCBI Taxonomy" id="7719"/>
    <lineage>
        <taxon>Eukaryota</taxon>
        <taxon>Metazoa</taxon>
        <taxon>Chordata</taxon>
        <taxon>Tunicata</taxon>
        <taxon>Ascidiacea</taxon>
        <taxon>Phlebobranchia</taxon>
        <taxon>Cionidae</taxon>
        <taxon>Ciona</taxon>
    </lineage>
</organism>
<keyword evidence="4" id="KW-1185">Reference proteome</keyword>
<dbReference type="EMBL" id="EAAA01002447">
    <property type="status" value="NOT_ANNOTATED_CDS"/>
    <property type="molecule type" value="Genomic_DNA"/>
</dbReference>
<sequence length="220" mass="25645">MERLMEVHSLPKSCREAFLSGQNRSGLYNIYNPRNRQYLEVYCDQTTDDGGWLVFQRRTDGSENFYRTWEDYKEKFGNLTNEFWLGMEHLHALLAIGSYELRIELKDCANVRKYAKYSVFSIGSEQQMYKLTVSGYSGNAGDSMAYHNNRPFSTKDNDNSATGRCAMTAHGAWWYQRCYDSNLNGAYLNCQTTTDRAASWNTFHGTKYSQEFIEMKFRPI</sequence>
<dbReference type="Proteomes" id="UP000008144">
    <property type="component" value="Chromosome 7"/>
</dbReference>
<dbReference type="NCBIfam" id="NF040941">
    <property type="entry name" value="GGGWT_bact"/>
    <property type="match status" value="1"/>
</dbReference>
<proteinExistence type="predicted"/>
<dbReference type="InterPro" id="IPR036056">
    <property type="entry name" value="Fibrinogen-like_C"/>
</dbReference>
<protein>
    <recommendedName>
        <fullName evidence="2">Fibrinogen C-terminal domain-containing protein</fullName>
    </recommendedName>
</protein>
<evidence type="ECO:0000259" key="2">
    <source>
        <dbReference type="PROSITE" id="PS51406"/>
    </source>
</evidence>
<reference evidence="3" key="2">
    <citation type="journal article" date="2008" name="Genome Biol.">
        <title>Improved genome assembly and evidence-based global gene model set for the chordate Ciona intestinalis: new insight into intron and operon populations.</title>
        <authorList>
            <person name="Satou Y."/>
            <person name="Mineta K."/>
            <person name="Ogasawara M."/>
            <person name="Sasakura Y."/>
            <person name="Shoguchi E."/>
            <person name="Ueno K."/>
            <person name="Yamada L."/>
            <person name="Matsumoto J."/>
            <person name="Wasserscheid J."/>
            <person name="Dewar K."/>
            <person name="Wiley G.B."/>
            <person name="Macmil S.L."/>
            <person name="Roe B.A."/>
            <person name="Zeller R.W."/>
            <person name="Hastings K.E."/>
            <person name="Lemaire P."/>
            <person name="Lindquist E."/>
            <person name="Endo T."/>
            <person name="Hotta K."/>
            <person name="Inaba K."/>
        </authorList>
    </citation>
    <scope>NUCLEOTIDE SEQUENCE [LARGE SCALE GENOMIC DNA]</scope>
    <source>
        <strain evidence="3">wild type</strain>
    </source>
</reference>
<reference evidence="3" key="4">
    <citation type="submission" date="2025-09" db="UniProtKB">
        <authorList>
            <consortium name="Ensembl"/>
        </authorList>
    </citation>
    <scope>IDENTIFICATION</scope>
</reference>
<dbReference type="Gene3D" id="3.90.215.10">
    <property type="entry name" value="Gamma Fibrinogen, chain A, domain 1"/>
    <property type="match status" value="1"/>
</dbReference>
<reference evidence="3" key="3">
    <citation type="submission" date="2025-08" db="UniProtKB">
        <authorList>
            <consortium name="Ensembl"/>
        </authorList>
    </citation>
    <scope>IDENTIFICATION</scope>
</reference>
<dbReference type="GeneTree" id="ENSGT00940000163482"/>
<dbReference type="InParanoid" id="H2Y0T8"/>
<evidence type="ECO:0000313" key="3">
    <source>
        <dbReference type="Ensembl" id="ENSCINP00000035522.1"/>
    </source>
</evidence>
<dbReference type="GO" id="GO:0005615">
    <property type="term" value="C:extracellular space"/>
    <property type="evidence" value="ECO:0000318"/>
    <property type="project" value="GO_Central"/>
</dbReference>
<dbReference type="SMART" id="SM00186">
    <property type="entry name" value="FBG"/>
    <property type="match status" value="1"/>
</dbReference>
<dbReference type="AlphaFoldDB" id="H2Y0T8"/>
<feature type="domain" description="Fibrinogen C-terminal" evidence="2">
    <location>
        <begin position="5"/>
        <end position="220"/>
    </location>
</feature>
<dbReference type="Pfam" id="PF00147">
    <property type="entry name" value="Fibrinogen_C"/>
    <property type="match status" value="1"/>
</dbReference>
<dbReference type="HOGENOM" id="CLU_038628_6_0_1"/>
<dbReference type="InterPro" id="IPR050373">
    <property type="entry name" value="Fibrinogen_C-term_domain"/>
</dbReference>
<dbReference type="SUPFAM" id="SSF56496">
    <property type="entry name" value="Fibrinogen C-terminal domain-like"/>
    <property type="match status" value="1"/>
</dbReference>
<dbReference type="OMA" id="NCANIDH"/>
<reference evidence="4" key="1">
    <citation type="journal article" date="2002" name="Science">
        <title>The draft genome of Ciona intestinalis: insights into chordate and vertebrate origins.</title>
        <authorList>
            <person name="Dehal P."/>
            <person name="Satou Y."/>
            <person name="Campbell R.K."/>
            <person name="Chapman J."/>
            <person name="Degnan B."/>
            <person name="De Tomaso A."/>
            <person name="Davidson B."/>
            <person name="Di Gregorio A."/>
            <person name="Gelpke M."/>
            <person name="Goodstein D.M."/>
            <person name="Harafuji N."/>
            <person name="Hastings K.E."/>
            <person name="Ho I."/>
            <person name="Hotta K."/>
            <person name="Huang W."/>
            <person name="Kawashima T."/>
            <person name="Lemaire P."/>
            <person name="Martinez D."/>
            <person name="Meinertzhagen I.A."/>
            <person name="Necula S."/>
            <person name="Nonaka M."/>
            <person name="Putnam N."/>
            <person name="Rash S."/>
            <person name="Saiga H."/>
            <person name="Satake M."/>
            <person name="Terry A."/>
            <person name="Yamada L."/>
            <person name="Wang H.G."/>
            <person name="Awazu S."/>
            <person name="Azumi K."/>
            <person name="Boore J."/>
            <person name="Branno M."/>
            <person name="Chin-Bow S."/>
            <person name="DeSantis R."/>
            <person name="Doyle S."/>
            <person name="Francino P."/>
            <person name="Keys D.N."/>
            <person name="Haga S."/>
            <person name="Hayashi H."/>
            <person name="Hino K."/>
            <person name="Imai K.S."/>
            <person name="Inaba K."/>
            <person name="Kano S."/>
            <person name="Kobayashi K."/>
            <person name="Kobayashi M."/>
            <person name="Lee B.I."/>
            <person name="Makabe K.W."/>
            <person name="Manohar C."/>
            <person name="Matassi G."/>
            <person name="Medina M."/>
            <person name="Mochizuki Y."/>
            <person name="Mount S."/>
            <person name="Morishita T."/>
            <person name="Miura S."/>
            <person name="Nakayama A."/>
            <person name="Nishizaka S."/>
            <person name="Nomoto H."/>
            <person name="Ohta F."/>
            <person name="Oishi K."/>
            <person name="Rigoutsos I."/>
            <person name="Sano M."/>
            <person name="Sasaki A."/>
            <person name="Sasakura Y."/>
            <person name="Shoguchi E."/>
            <person name="Shin-i T."/>
            <person name="Spagnuolo A."/>
            <person name="Stainier D."/>
            <person name="Suzuki M.M."/>
            <person name="Tassy O."/>
            <person name="Takatori N."/>
            <person name="Tokuoka M."/>
            <person name="Yagi K."/>
            <person name="Yoshizaki F."/>
            <person name="Wada S."/>
            <person name="Zhang C."/>
            <person name="Hyatt P.D."/>
            <person name="Larimer F."/>
            <person name="Detter C."/>
            <person name="Doggett N."/>
            <person name="Glavina T."/>
            <person name="Hawkins T."/>
            <person name="Richardson P."/>
            <person name="Lucas S."/>
            <person name="Kohara Y."/>
            <person name="Levine M."/>
            <person name="Satoh N."/>
            <person name="Rokhsar D.S."/>
        </authorList>
    </citation>
    <scope>NUCLEOTIDE SEQUENCE [LARGE SCALE GENOMIC DNA]</scope>
</reference>
<dbReference type="PANTHER" id="PTHR19143">
    <property type="entry name" value="FIBRINOGEN/TENASCIN/ANGIOPOEITIN"/>
    <property type="match status" value="1"/>
</dbReference>
<dbReference type="InterPro" id="IPR002181">
    <property type="entry name" value="Fibrinogen_a/b/g_C_dom"/>
</dbReference>
<dbReference type="InterPro" id="IPR014716">
    <property type="entry name" value="Fibrinogen_a/b/g_C_1"/>
</dbReference>
<evidence type="ECO:0000256" key="1">
    <source>
        <dbReference type="ARBA" id="ARBA00023157"/>
    </source>
</evidence>
<dbReference type="PANTHER" id="PTHR19143:SF458">
    <property type="entry name" value="FIBRINOGEN C-TERMINAL DOMAIN-CONTAINING PROTEIN-RELATED"/>
    <property type="match status" value="1"/>
</dbReference>
<accession>H2Y0T8</accession>
<dbReference type="FunFam" id="3.90.215.10:FF:000001">
    <property type="entry name" value="Tenascin isoform 1"/>
    <property type="match status" value="1"/>
</dbReference>